<dbReference type="Gene3D" id="3.40.50.2300">
    <property type="match status" value="1"/>
</dbReference>
<sequence>MKTILFLEDNKEFAHKCVELLLSNNFNVKYADNPEKAKLLFLENKIDIVVIDLMLPPSFNIEGLDFYRFVKSNNDNVSAIFITTKSFKTTEIVAEAMKLGAFDFLDKENSIFLDKLLFSVKNIRKNKPRLSDNNIKNSILIIATYLSLLIILFGVLIFVAYLINLFGFPFIESFLIITTVSISIFVVVIASHLVYESKIKEETWSNILKNRIVNFPQILIEKIMR</sequence>
<dbReference type="GO" id="GO:0000160">
    <property type="term" value="P:phosphorelay signal transduction system"/>
    <property type="evidence" value="ECO:0007669"/>
    <property type="project" value="InterPro"/>
</dbReference>
<proteinExistence type="predicted"/>
<accession>A0A5J4SN49</accession>
<keyword evidence="1" id="KW-0597">Phosphoprotein</keyword>
<name>A0A5J4SN49_9ZZZZ</name>
<dbReference type="SUPFAM" id="SSF52172">
    <property type="entry name" value="CheY-like"/>
    <property type="match status" value="1"/>
</dbReference>
<evidence type="ECO:0000256" key="1">
    <source>
        <dbReference type="ARBA" id="ARBA00022553"/>
    </source>
</evidence>
<dbReference type="PANTHER" id="PTHR44591:SF3">
    <property type="entry name" value="RESPONSE REGULATORY DOMAIN-CONTAINING PROTEIN"/>
    <property type="match status" value="1"/>
</dbReference>
<reference evidence="4" key="1">
    <citation type="submission" date="2019-03" db="EMBL/GenBank/DDBJ databases">
        <title>Single cell metagenomics reveals metabolic interactions within the superorganism composed of flagellate Streblomastix strix and complex community of Bacteroidetes bacteria on its surface.</title>
        <authorList>
            <person name="Treitli S.C."/>
            <person name="Kolisko M."/>
            <person name="Husnik F."/>
            <person name="Keeling P."/>
            <person name="Hampl V."/>
        </authorList>
    </citation>
    <scope>NUCLEOTIDE SEQUENCE</scope>
    <source>
        <strain evidence="4">STM</strain>
    </source>
</reference>
<dbReference type="InterPro" id="IPR050595">
    <property type="entry name" value="Bact_response_regulator"/>
</dbReference>
<evidence type="ECO:0000313" key="4">
    <source>
        <dbReference type="EMBL" id="KAA6346743.1"/>
    </source>
</evidence>
<comment type="caution">
    <text evidence="4">The sequence shown here is derived from an EMBL/GenBank/DDBJ whole genome shotgun (WGS) entry which is preliminary data.</text>
</comment>
<dbReference type="Pfam" id="PF00072">
    <property type="entry name" value="Response_reg"/>
    <property type="match status" value="1"/>
</dbReference>
<evidence type="ECO:0000259" key="3">
    <source>
        <dbReference type="PROSITE" id="PS50110"/>
    </source>
</evidence>
<keyword evidence="2" id="KW-1133">Transmembrane helix</keyword>
<evidence type="ECO:0000256" key="2">
    <source>
        <dbReference type="SAM" id="Phobius"/>
    </source>
</evidence>
<feature type="domain" description="Response regulatory" evidence="3">
    <location>
        <begin position="3"/>
        <end position="122"/>
    </location>
</feature>
<keyword evidence="2" id="KW-0472">Membrane</keyword>
<protein>
    <submittedName>
        <fullName evidence="4">Transcriptional regulatory protein CusR</fullName>
    </submittedName>
</protein>
<dbReference type="EMBL" id="SNRY01000119">
    <property type="protein sequence ID" value="KAA6346743.1"/>
    <property type="molecule type" value="Genomic_DNA"/>
</dbReference>
<dbReference type="SMART" id="SM00448">
    <property type="entry name" value="REC"/>
    <property type="match status" value="1"/>
</dbReference>
<dbReference type="PANTHER" id="PTHR44591">
    <property type="entry name" value="STRESS RESPONSE REGULATOR PROTEIN 1"/>
    <property type="match status" value="1"/>
</dbReference>
<dbReference type="InterPro" id="IPR011006">
    <property type="entry name" value="CheY-like_superfamily"/>
</dbReference>
<gene>
    <name evidence="4" type="ORF">EZS27_005744</name>
</gene>
<dbReference type="CDD" id="cd00156">
    <property type="entry name" value="REC"/>
    <property type="match status" value="1"/>
</dbReference>
<feature type="transmembrane region" description="Helical" evidence="2">
    <location>
        <begin position="139"/>
        <end position="163"/>
    </location>
</feature>
<dbReference type="AlphaFoldDB" id="A0A5J4SN49"/>
<dbReference type="PROSITE" id="PS50110">
    <property type="entry name" value="RESPONSE_REGULATORY"/>
    <property type="match status" value="1"/>
</dbReference>
<dbReference type="InterPro" id="IPR001789">
    <property type="entry name" value="Sig_transdc_resp-reg_receiver"/>
</dbReference>
<keyword evidence="2" id="KW-0812">Transmembrane</keyword>
<feature type="transmembrane region" description="Helical" evidence="2">
    <location>
        <begin position="175"/>
        <end position="195"/>
    </location>
</feature>
<organism evidence="4">
    <name type="scientific">termite gut metagenome</name>
    <dbReference type="NCBI Taxonomy" id="433724"/>
    <lineage>
        <taxon>unclassified sequences</taxon>
        <taxon>metagenomes</taxon>
        <taxon>organismal metagenomes</taxon>
    </lineage>
</organism>